<dbReference type="EMBL" id="JRPE02000017">
    <property type="protein sequence ID" value="TLD91297.1"/>
    <property type="molecule type" value="Genomic_DNA"/>
</dbReference>
<keyword evidence="1" id="KW-0175">Coiled coil</keyword>
<organism evidence="2 3">
    <name type="scientific">Helicobacter magdeburgensis</name>
    <dbReference type="NCBI Taxonomy" id="471858"/>
    <lineage>
        <taxon>Bacteria</taxon>
        <taxon>Pseudomonadati</taxon>
        <taxon>Campylobacterota</taxon>
        <taxon>Epsilonproteobacteria</taxon>
        <taxon>Campylobacterales</taxon>
        <taxon>Helicobacteraceae</taxon>
        <taxon>Helicobacter</taxon>
    </lineage>
</organism>
<name>A0A4U8SYJ3_9HELI</name>
<dbReference type="AlphaFoldDB" id="A0A4U8SYJ3"/>
<feature type="coiled-coil region" evidence="1">
    <location>
        <begin position="97"/>
        <end position="124"/>
    </location>
</feature>
<comment type="caution">
    <text evidence="2">The sequence shown here is derived from an EMBL/GenBank/DDBJ whole genome shotgun (WGS) entry which is preliminary data.</text>
</comment>
<evidence type="ECO:0000256" key="1">
    <source>
        <dbReference type="SAM" id="Coils"/>
    </source>
</evidence>
<sequence length="412" mass="49214">MERAIKNLETLAENKKDPIFNEFVAHFKMFIEKAKKSSNFNLNDSKDFQEALKTYFNQSHNKNREDNYATSIAYFSAEFFQKGNVDYDKFFENFTKNEFFMKENEREKQKNEEMQKLINKFYNKEINSQELDILAEHFFEKLKNFKKIGLENNLISDEKEYLNRIELKRMDFKNYSEEEKDKTIYQLDILHNYLVSEYIEKRNQKQSKSDKNEIINVKTNDIEEQNENMNSLIKNLEESHSDTAILHNLSKDIERIKALKSDTDFAPPISQEVSVDEKRIASVQAMFHFIRDKEQIEFPFKREDTLDNRFFKIDFFEELRKLPSQELKKLVNEVKLKNQALRAEIADMKEEKYKLMQELGASIGENSRLTDIKNIQENNQQNLFIESNETKKLELVGANTENQAQISYKRKR</sequence>
<dbReference type="Proteomes" id="UP000029921">
    <property type="component" value="Unassembled WGS sequence"/>
</dbReference>
<reference evidence="2 3" key="1">
    <citation type="journal article" date="2014" name="Genome Announc.">
        <title>Draft genome sequences of eight enterohepatic helicobacter species isolated from both laboratory and wild rodents.</title>
        <authorList>
            <person name="Sheh A."/>
            <person name="Shen Z."/>
            <person name="Fox J.G."/>
        </authorList>
    </citation>
    <scope>NUCLEOTIDE SEQUENCE [LARGE SCALE GENOMIC DNA]</scope>
    <source>
        <strain evidence="2 3">MIT 96-1001</strain>
    </source>
</reference>
<feature type="coiled-coil region" evidence="1">
    <location>
        <begin position="324"/>
        <end position="358"/>
    </location>
</feature>
<evidence type="ECO:0000313" key="3">
    <source>
        <dbReference type="Proteomes" id="UP000029921"/>
    </source>
</evidence>
<accession>A0A4U8SYJ3</accession>
<gene>
    <name evidence="2" type="ORF">LS74_009300</name>
</gene>
<keyword evidence="3" id="KW-1185">Reference proteome</keyword>
<evidence type="ECO:0000313" key="2">
    <source>
        <dbReference type="EMBL" id="TLD91297.1"/>
    </source>
</evidence>
<dbReference type="RefSeq" id="WP_034585749.1">
    <property type="nucleotide sequence ID" value="NZ_JRPE02000017.1"/>
</dbReference>
<feature type="coiled-coil region" evidence="1">
    <location>
        <begin position="215"/>
        <end position="242"/>
    </location>
</feature>
<proteinExistence type="predicted"/>
<protein>
    <submittedName>
        <fullName evidence="2">Uncharacterized protein</fullName>
    </submittedName>
</protein>